<dbReference type="GO" id="GO:0006826">
    <property type="term" value="P:iron ion transport"/>
    <property type="evidence" value="ECO:0007669"/>
    <property type="project" value="InterPro"/>
</dbReference>
<dbReference type="Gene3D" id="3.40.1570.10">
    <property type="entry name" value="HemS/ChuS/ChuX like domains"/>
    <property type="match status" value="1"/>
</dbReference>
<dbReference type="STRING" id="1249627.D779_1994"/>
<dbReference type="Proteomes" id="UP000019460">
    <property type="component" value="Unassembled WGS sequence"/>
</dbReference>
<accession>W9V6D8</accession>
<dbReference type="RefSeq" id="WP_157726377.1">
    <property type="nucleotide sequence ID" value="NZ_AONC01000034.1"/>
</dbReference>
<gene>
    <name evidence="2" type="ORF">D779_1994</name>
</gene>
<dbReference type="SUPFAM" id="SSF144064">
    <property type="entry name" value="Heme iron utilization protein-like"/>
    <property type="match status" value="1"/>
</dbReference>
<name>W9V6D8_9GAMM</name>
<evidence type="ECO:0000313" key="2">
    <source>
        <dbReference type="EMBL" id="EXJ14939.1"/>
    </source>
</evidence>
<protein>
    <recommendedName>
        <fullName evidence="1">Haemin-degrading HemS/ChuX domain-containing protein</fullName>
    </recommendedName>
</protein>
<evidence type="ECO:0000259" key="1">
    <source>
        <dbReference type="Pfam" id="PF05171"/>
    </source>
</evidence>
<dbReference type="InterPro" id="IPR007845">
    <property type="entry name" value="HemS/ChuX_dom"/>
</dbReference>
<evidence type="ECO:0000313" key="3">
    <source>
        <dbReference type="Proteomes" id="UP000019460"/>
    </source>
</evidence>
<proteinExistence type="predicted"/>
<feature type="domain" description="Haemin-degrading HemS/ChuX" evidence="1">
    <location>
        <begin position="210"/>
        <end position="322"/>
    </location>
</feature>
<comment type="caution">
    <text evidence="2">The sequence shown here is derived from an EMBL/GenBank/DDBJ whole genome shotgun (WGS) entry which is preliminary data.</text>
</comment>
<dbReference type="Pfam" id="PF05171">
    <property type="entry name" value="HemS"/>
    <property type="match status" value="1"/>
</dbReference>
<sequence>MTAATSLSSIHALGTPWVDDDEPAGRGFESARQSGHWTEMLWDLACLGRVRVETRIPGIQVSQRIHLQGLHLREGLGYAAGPGFELYCLLDAWHAMRPSTSNLSDPGVGLCIEGVDRETLMRVSAEPGGPAFLLKTFLGIHCPHGGRTAPMRADADRFTRLDKWMQTLAAVLRLGGSPPDVGDLAEVGGRLTLNPARMQSRGRARLAAPELVPCFLEAVSDQSLGVRLFTGTRGVAQSCTGCFHSFRQRKGDQLRWSGDLAEVRFDAEAIDSAWVLERPGPRGGRYQLRLYDAEGRALMLIESSEPPGRPENPIWQSLIRALFD</sequence>
<dbReference type="OrthoDB" id="316630at2"/>
<dbReference type="EMBL" id="AONC01000034">
    <property type="protein sequence ID" value="EXJ14939.1"/>
    <property type="molecule type" value="Genomic_DNA"/>
</dbReference>
<reference evidence="2 3" key="1">
    <citation type="submission" date="2012-11" db="EMBL/GenBank/DDBJ databases">
        <title>Genome assembly of Thiorhodococcus sp. AK35.</title>
        <authorList>
            <person name="Nupur N."/>
            <person name="Khatri I."/>
            <person name="Subramanian S."/>
            <person name="Pinnaka A."/>
        </authorList>
    </citation>
    <scope>NUCLEOTIDE SEQUENCE [LARGE SCALE GENOMIC DNA]</scope>
    <source>
        <strain evidence="2 3">AK35</strain>
    </source>
</reference>
<dbReference type="InterPro" id="IPR053733">
    <property type="entry name" value="Heme_Transport_Util_sf"/>
</dbReference>
<dbReference type="AlphaFoldDB" id="W9V6D8"/>
<keyword evidence="3" id="KW-1185">Reference proteome</keyword>
<dbReference type="eggNOG" id="COG3720">
    <property type="taxonomic scope" value="Bacteria"/>
</dbReference>
<organism evidence="2 3">
    <name type="scientific">Imhoffiella purpurea</name>
    <dbReference type="NCBI Taxonomy" id="1249627"/>
    <lineage>
        <taxon>Bacteria</taxon>
        <taxon>Pseudomonadati</taxon>
        <taxon>Pseudomonadota</taxon>
        <taxon>Gammaproteobacteria</taxon>
        <taxon>Chromatiales</taxon>
        <taxon>Chromatiaceae</taxon>
        <taxon>Imhoffiella</taxon>
    </lineage>
</organism>